<dbReference type="NCBIfam" id="TIGR00505">
    <property type="entry name" value="ribA"/>
    <property type="match status" value="1"/>
</dbReference>
<dbReference type="Pfam" id="PF00925">
    <property type="entry name" value="GTP_cyclohydro2"/>
    <property type="match status" value="1"/>
</dbReference>
<dbReference type="GO" id="GO:0008270">
    <property type="term" value="F:zinc ion binding"/>
    <property type="evidence" value="ECO:0007669"/>
    <property type="project" value="UniProtKB-UniRule"/>
</dbReference>
<dbReference type="GO" id="GO:0005829">
    <property type="term" value="C:cytosol"/>
    <property type="evidence" value="ECO:0007669"/>
    <property type="project" value="TreeGrafter"/>
</dbReference>
<feature type="binding site" evidence="11">
    <location>
        <position position="151"/>
    </location>
    <ligand>
        <name>GTP</name>
        <dbReference type="ChEBI" id="CHEBI:37565"/>
    </ligand>
</feature>
<proteinExistence type="inferred from homology"/>
<dbReference type="InterPro" id="IPR036144">
    <property type="entry name" value="RibA-like_sf"/>
</dbReference>
<evidence type="ECO:0000256" key="2">
    <source>
        <dbReference type="ARBA" id="ARBA00005520"/>
    </source>
</evidence>
<evidence type="ECO:0000256" key="4">
    <source>
        <dbReference type="ARBA" id="ARBA00022723"/>
    </source>
</evidence>
<comment type="caution">
    <text evidence="13">The sequence shown here is derived from an EMBL/GenBank/DDBJ whole genome shotgun (WGS) entry which is preliminary data.</text>
</comment>
<feature type="binding site" evidence="11">
    <location>
        <position position="146"/>
    </location>
    <ligand>
        <name>GTP</name>
        <dbReference type="ChEBI" id="CHEBI:37565"/>
    </ligand>
</feature>
<evidence type="ECO:0000256" key="8">
    <source>
        <dbReference type="ARBA" id="ARBA00023134"/>
    </source>
</evidence>
<dbReference type="GO" id="GO:0005525">
    <property type="term" value="F:GTP binding"/>
    <property type="evidence" value="ECO:0007669"/>
    <property type="project" value="UniProtKB-KW"/>
</dbReference>
<feature type="binding site" evidence="11">
    <location>
        <position position="111"/>
    </location>
    <ligand>
        <name>GTP</name>
        <dbReference type="ChEBI" id="CHEBI:37565"/>
    </ligand>
</feature>
<organism evidence="13 14">
    <name type="scientific">Filobacillus milosensis</name>
    <dbReference type="NCBI Taxonomy" id="94137"/>
    <lineage>
        <taxon>Bacteria</taxon>
        <taxon>Bacillati</taxon>
        <taxon>Bacillota</taxon>
        <taxon>Bacilli</taxon>
        <taxon>Bacillales</taxon>
        <taxon>Bacillaceae</taxon>
        <taxon>Filobacillus</taxon>
    </lineage>
</organism>
<dbReference type="InterPro" id="IPR032677">
    <property type="entry name" value="GTP_cyclohydro_II"/>
</dbReference>
<keyword evidence="7 11" id="KW-0862">Zinc</keyword>
<dbReference type="FunFam" id="3.40.50.10990:FF:000001">
    <property type="entry name" value="Riboflavin biosynthesis protein RibBA"/>
    <property type="match status" value="1"/>
</dbReference>
<sequence length="193" mass="22120">MVKKEIEIQLPTKYGNFASSIYKDREGKEHILMVHEKTKLNDAVILRIHSECLTGDLFHSLRCDCGDQLHESLKIIGENGGILIYLRQEGRGIGLTQKYFAYKIQDAGYDTVEANEKLGFPSDLRTFKPAAYILKDIGINKVRILTNNPQKIKELKDNNIEVLQRIPLLIQSNEHNDLYLNTKQEKMGHLLNV</sequence>
<comment type="function">
    <text evidence="9 11">Catalyzes the conversion of GTP to 2,5-diamino-6-ribosylamino-4(3H)-pyrimidinone 5'-phosphate (DARP), formate and pyrophosphate.</text>
</comment>
<feature type="binding site" evidence="11">
    <location>
        <begin position="89"/>
        <end position="91"/>
    </location>
    <ligand>
        <name>GTP</name>
        <dbReference type="ChEBI" id="CHEBI:37565"/>
    </ligand>
</feature>
<feature type="binding site" evidence="11">
    <location>
        <begin position="47"/>
        <end position="51"/>
    </location>
    <ligand>
        <name>GTP</name>
        <dbReference type="ChEBI" id="CHEBI:37565"/>
    </ligand>
</feature>
<keyword evidence="5 11" id="KW-0547">Nucleotide-binding</keyword>
<dbReference type="GO" id="GO:0003935">
    <property type="term" value="F:GTP cyclohydrolase II activity"/>
    <property type="evidence" value="ECO:0007669"/>
    <property type="project" value="UniProtKB-UniRule"/>
</dbReference>
<comment type="similarity">
    <text evidence="2">In the N-terminal section; belongs to the DHBP synthase family.</text>
</comment>
<keyword evidence="8 11" id="KW-0342">GTP-binding</keyword>
<dbReference type="GO" id="GO:0008686">
    <property type="term" value="F:3,4-dihydroxy-2-butanone-4-phosphate synthase activity"/>
    <property type="evidence" value="ECO:0007669"/>
    <property type="project" value="TreeGrafter"/>
</dbReference>
<dbReference type="OrthoDB" id="9793111at2"/>
<dbReference type="HAMAP" id="MF_00179">
    <property type="entry name" value="RibA"/>
    <property type="match status" value="1"/>
</dbReference>
<keyword evidence="3 11" id="KW-0686">Riboflavin biosynthesis</keyword>
<evidence type="ECO:0000256" key="3">
    <source>
        <dbReference type="ARBA" id="ARBA00022619"/>
    </source>
</evidence>
<dbReference type="NCBIfam" id="NF001591">
    <property type="entry name" value="PRK00393.1"/>
    <property type="match status" value="1"/>
</dbReference>
<evidence type="ECO:0000256" key="9">
    <source>
        <dbReference type="ARBA" id="ARBA00043932"/>
    </source>
</evidence>
<feature type="active site" description="Nucleophile" evidence="11">
    <location>
        <position position="125"/>
    </location>
</feature>
<comment type="similarity">
    <text evidence="11">Belongs to the GTP cyclohydrolase II family.</text>
</comment>
<feature type="binding site" evidence="11">
    <location>
        <position position="52"/>
    </location>
    <ligand>
        <name>Zn(2+)</name>
        <dbReference type="ChEBI" id="CHEBI:29105"/>
        <note>catalytic</note>
    </ligand>
</feature>
<evidence type="ECO:0000313" key="13">
    <source>
        <dbReference type="EMBL" id="TFB18488.1"/>
    </source>
</evidence>
<dbReference type="EC" id="3.5.4.25" evidence="11"/>
<dbReference type="CDD" id="cd00641">
    <property type="entry name" value="GTP_cyclohydro2"/>
    <property type="match status" value="1"/>
</dbReference>
<gene>
    <name evidence="11 13" type="primary">ribA</name>
    <name evidence="13" type="ORF">E3U55_11890</name>
</gene>
<evidence type="ECO:0000259" key="12">
    <source>
        <dbReference type="Pfam" id="PF00925"/>
    </source>
</evidence>
<dbReference type="PANTHER" id="PTHR21327">
    <property type="entry name" value="GTP CYCLOHYDROLASE II-RELATED"/>
    <property type="match status" value="1"/>
</dbReference>
<name>A0A4Y8IF05_9BACI</name>
<accession>A0A4Y8IF05</accession>
<keyword evidence="6 11" id="KW-0378">Hydrolase</keyword>
<keyword evidence="4 11" id="KW-0479">Metal-binding</keyword>
<feature type="domain" description="GTP cyclohydrolase II" evidence="12">
    <location>
        <begin position="5"/>
        <end position="167"/>
    </location>
</feature>
<comment type="cofactor">
    <cofactor evidence="11">
        <name>Zn(2+)</name>
        <dbReference type="ChEBI" id="CHEBI:29105"/>
    </cofactor>
    <text evidence="11">Binds 1 zinc ion per subunit.</text>
</comment>
<evidence type="ECO:0000256" key="6">
    <source>
        <dbReference type="ARBA" id="ARBA00022801"/>
    </source>
</evidence>
<evidence type="ECO:0000313" key="14">
    <source>
        <dbReference type="Proteomes" id="UP000297975"/>
    </source>
</evidence>
<dbReference type="EMBL" id="SOPW01000013">
    <property type="protein sequence ID" value="TFB18488.1"/>
    <property type="molecule type" value="Genomic_DNA"/>
</dbReference>
<evidence type="ECO:0000256" key="7">
    <source>
        <dbReference type="ARBA" id="ARBA00022833"/>
    </source>
</evidence>
<evidence type="ECO:0000256" key="5">
    <source>
        <dbReference type="ARBA" id="ARBA00022741"/>
    </source>
</evidence>
<dbReference type="PANTHER" id="PTHR21327:SF18">
    <property type="entry name" value="3,4-DIHYDROXY-2-BUTANONE 4-PHOSPHATE SYNTHASE"/>
    <property type="match status" value="1"/>
</dbReference>
<evidence type="ECO:0000256" key="11">
    <source>
        <dbReference type="HAMAP-Rule" id="MF_00179"/>
    </source>
</evidence>
<comment type="catalytic activity">
    <reaction evidence="10 11">
        <text>GTP + 4 H2O = 2,5-diamino-6-hydroxy-4-(5-phosphoribosylamino)-pyrimidine + formate + 2 phosphate + 3 H(+)</text>
        <dbReference type="Rhea" id="RHEA:23704"/>
        <dbReference type="ChEBI" id="CHEBI:15377"/>
        <dbReference type="ChEBI" id="CHEBI:15378"/>
        <dbReference type="ChEBI" id="CHEBI:15740"/>
        <dbReference type="ChEBI" id="CHEBI:37565"/>
        <dbReference type="ChEBI" id="CHEBI:43474"/>
        <dbReference type="ChEBI" id="CHEBI:58614"/>
        <dbReference type="EC" id="3.5.4.25"/>
    </reaction>
</comment>
<dbReference type="SUPFAM" id="SSF142695">
    <property type="entry name" value="RibA-like"/>
    <property type="match status" value="1"/>
</dbReference>
<dbReference type="Proteomes" id="UP000297975">
    <property type="component" value="Unassembled WGS sequence"/>
</dbReference>
<dbReference type="UniPathway" id="UPA00275">
    <property type="reaction ID" value="UER00400"/>
</dbReference>
<keyword evidence="14" id="KW-1185">Reference proteome</keyword>
<feature type="active site" description="Proton acceptor" evidence="11">
    <location>
        <position position="123"/>
    </location>
</feature>
<dbReference type="Gene3D" id="3.40.50.10990">
    <property type="entry name" value="GTP cyclohydrolase II"/>
    <property type="match status" value="1"/>
</dbReference>
<comment type="pathway">
    <text evidence="1 11">Cofactor biosynthesis; riboflavin biosynthesis; 5-amino-6-(D-ribitylamino)uracil from GTP: step 1/4.</text>
</comment>
<feature type="binding site" evidence="11">
    <location>
        <position position="68"/>
    </location>
    <ligand>
        <name>GTP</name>
        <dbReference type="ChEBI" id="CHEBI:37565"/>
    </ligand>
</feature>
<evidence type="ECO:0000256" key="10">
    <source>
        <dbReference type="ARBA" id="ARBA00049295"/>
    </source>
</evidence>
<protein>
    <recommendedName>
        <fullName evidence="11">GTP cyclohydrolase-2</fullName>
        <ecNumber evidence="11">3.5.4.25</ecNumber>
    </recommendedName>
    <alternativeName>
        <fullName evidence="11">GTP cyclohydrolase II</fullName>
    </alternativeName>
</protein>
<dbReference type="AlphaFoldDB" id="A0A4Y8IF05"/>
<feature type="binding site" evidence="11">
    <location>
        <position position="65"/>
    </location>
    <ligand>
        <name>Zn(2+)</name>
        <dbReference type="ChEBI" id="CHEBI:29105"/>
        <note>catalytic</note>
    </ligand>
</feature>
<evidence type="ECO:0000256" key="1">
    <source>
        <dbReference type="ARBA" id="ARBA00004853"/>
    </source>
</evidence>
<feature type="binding site" evidence="11">
    <location>
        <position position="63"/>
    </location>
    <ligand>
        <name>Zn(2+)</name>
        <dbReference type="ChEBI" id="CHEBI:29105"/>
        <note>catalytic</note>
    </ligand>
</feature>
<reference evidence="13 14" key="1">
    <citation type="submission" date="2019-03" db="EMBL/GenBank/DDBJ databases">
        <authorList>
            <person name="He R.-H."/>
        </authorList>
    </citation>
    <scope>NUCLEOTIDE SEQUENCE [LARGE SCALE GENOMIC DNA]</scope>
    <source>
        <strain evidence="14">SH 714</strain>
    </source>
</reference>
<dbReference type="GO" id="GO:0009231">
    <property type="term" value="P:riboflavin biosynthetic process"/>
    <property type="evidence" value="ECO:0007669"/>
    <property type="project" value="UniProtKB-UniRule"/>
</dbReference>
<dbReference type="InterPro" id="IPR000926">
    <property type="entry name" value="RibA"/>
</dbReference>